<evidence type="ECO:0000256" key="10">
    <source>
        <dbReference type="ARBA" id="ARBA00022598"/>
    </source>
</evidence>
<dbReference type="PANTHER" id="PTHR11136:SF0">
    <property type="entry name" value="DIHYDROFOLATE SYNTHETASE-RELATED"/>
    <property type="match status" value="1"/>
</dbReference>
<evidence type="ECO:0000256" key="5">
    <source>
        <dbReference type="ARBA" id="ARBA00008276"/>
    </source>
</evidence>
<dbReference type="SUPFAM" id="SSF53244">
    <property type="entry name" value="MurD-like peptide ligases, peptide-binding domain"/>
    <property type="match status" value="1"/>
</dbReference>
<evidence type="ECO:0000256" key="2">
    <source>
        <dbReference type="ARBA" id="ARBA00002714"/>
    </source>
</evidence>
<comment type="catalytic activity">
    <reaction evidence="22">
        <text>7,8-dihydropteroate + L-glutamate + ATP = 7,8-dihydrofolate + ADP + phosphate + H(+)</text>
        <dbReference type="Rhea" id="RHEA:23584"/>
        <dbReference type="ChEBI" id="CHEBI:15378"/>
        <dbReference type="ChEBI" id="CHEBI:17839"/>
        <dbReference type="ChEBI" id="CHEBI:29985"/>
        <dbReference type="ChEBI" id="CHEBI:30616"/>
        <dbReference type="ChEBI" id="CHEBI:43474"/>
        <dbReference type="ChEBI" id="CHEBI:57451"/>
        <dbReference type="ChEBI" id="CHEBI:456216"/>
        <dbReference type="EC" id="6.3.2.12"/>
    </reaction>
</comment>
<dbReference type="NCBIfam" id="TIGR01499">
    <property type="entry name" value="folC"/>
    <property type="match status" value="1"/>
</dbReference>
<evidence type="ECO:0000256" key="21">
    <source>
        <dbReference type="ARBA" id="ARBA00049035"/>
    </source>
</evidence>
<dbReference type="Proteomes" id="UP000002383">
    <property type="component" value="Chromosome"/>
</dbReference>
<comment type="cofactor">
    <cofactor evidence="1">
        <name>Mg(2+)</name>
        <dbReference type="ChEBI" id="CHEBI:18420"/>
    </cofactor>
</comment>
<dbReference type="PANTHER" id="PTHR11136">
    <property type="entry name" value="FOLYLPOLYGLUTAMATE SYNTHASE-RELATED"/>
    <property type="match status" value="1"/>
</dbReference>
<evidence type="ECO:0000256" key="3">
    <source>
        <dbReference type="ARBA" id="ARBA00004799"/>
    </source>
</evidence>
<evidence type="ECO:0000256" key="9">
    <source>
        <dbReference type="ARBA" id="ARBA00019357"/>
    </source>
</evidence>
<dbReference type="GO" id="GO:0004326">
    <property type="term" value="F:tetrahydrofolylpolyglutamate synthase activity"/>
    <property type="evidence" value="ECO:0007669"/>
    <property type="project" value="UniProtKB-EC"/>
</dbReference>
<evidence type="ECO:0000313" key="25">
    <source>
        <dbReference type="EMBL" id="ACL72342.1"/>
    </source>
</evidence>
<dbReference type="GO" id="GO:0046872">
    <property type="term" value="F:metal ion binding"/>
    <property type="evidence" value="ECO:0007669"/>
    <property type="project" value="UniProtKB-KW"/>
</dbReference>
<dbReference type="InterPro" id="IPR036565">
    <property type="entry name" value="Mur-like_cat_sf"/>
</dbReference>
<dbReference type="HOGENOM" id="CLU_015869_1_0_6"/>
<evidence type="ECO:0000256" key="20">
    <source>
        <dbReference type="ARBA" id="ARBA00047808"/>
    </source>
</evidence>
<feature type="domain" description="Mur ligase central" evidence="24">
    <location>
        <begin position="47"/>
        <end position="189"/>
    </location>
</feature>
<evidence type="ECO:0000256" key="1">
    <source>
        <dbReference type="ARBA" id="ARBA00001946"/>
    </source>
</evidence>
<evidence type="ECO:0000313" key="26">
    <source>
        <dbReference type="Proteomes" id="UP000002383"/>
    </source>
</evidence>
<evidence type="ECO:0000256" key="7">
    <source>
        <dbReference type="ARBA" id="ARBA00013023"/>
    </source>
</evidence>
<organism evidence="25 26">
    <name type="scientific">Thioalkalivibrio sulfidiphilus (strain HL-EbGR7)</name>
    <dbReference type="NCBI Taxonomy" id="396588"/>
    <lineage>
        <taxon>Bacteria</taxon>
        <taxon>Pseudomonadati</taxon>
        <taxon>Pseudomonadota</taxon>
        <taxon>Gammaproteobacteria</taxon>
        <taxon>Chromatiales</taxon>
        <taxon>Ectothiorhodospiraceae</taxon>
        <taxon>Thioalkalivibrio</taxon>
    </lineage>
</organism>
<accession>B8GQE7</accession>
<evidence type="ECO:0000256" key="4">
    <source>
        <dbReference type="ARBA" id="ARBA00005150"/>
    </source>
</evidence>
<comment type="subunit">
    <text evidence="6">Monomer.</text>
</comment>
<dbReference type="GO" id="GO:0005524">
    <property type="term" value="F:ATP binding"/>
    <property type="evidence" value="ECO:0007669"/>
    <property type="project" value="UniProtKB-KW"/>
</dbReference>
<keyword evidence="10" id="KW-0436">Ligase</keyword>
<evidence type="ECO:0000256" key="22">
    <source>
        <dbReference type="ARBA" id="ARBA00049161"/>
    </source>
</evidence>
<dbReference type="EMBL" id="CP001339">
    <property type="protein sequence ID" value="ACL72342.1"/>
    <property type="molecule type" value="Genomic_DNA"/>
</dbReference>
<evidence type="ECO:0000256" key="17">
    <source>
        <dbReference type="ARBA" id="ARBA00030592"/>
    </source>
</evidence>
<evidence type="ECO:0000256" key="11">
    <source>
        <dbReference type="ARBA" id="ARBA00022723"/>
    </source>
</evidence>
<keyword evidence="14" id="KW-0460">Magnesium</keyword>
<evidence type="ECO:0000256" key="6">
    <source>
        <dbReference type="ARBA" id="ARBA00011245"/>
    </source>
</evidence>
<dbReference type="PIRSF" id="PIRSF001563">
    <property type="entry name" value="Folylpolyglu_synth"/>
    <property type="match status" value="1"/>
</dbReference>
<reference evidence="25 26" key="1">
    <citation type="journal article" date="2011" name="Stand. Genomic Sci.">
        <title>Complete genome sequence of 'Thioalkalivibrio sulfidophilus' HL-EbGr7.</title>
        <authorList>
            <person name="Muyzer G."/>
            <person name="Sorokin D.Y."/>
            <person name="Mavromatis K."/>
            <person name="Lapidus A."/>
            <person name="Clum A."/>
            <person name="Ivanova N."/>
            <person name="Pati A."/>
            <person name="d'Haeseleer P."/>
            <person name="Woyke T."/>
            <person name="Kyrpides N.C."/>
        </authorList>
    </citation>
    <scope>NUCLEOTIDE SEQUENCE [LARGE SCALE GENOMIC DNA]</scope>
    <source>
        <strain evidence="25 26">HL-EbGR7</strain>
    </source>
</reference>
<comment type="catalytic activity">
    <reaction evidence="21">
        <text>(6R)-5,10-methylenetetrahydrofolyl-(gamma-L-Glu)(n) + L-glutamate + ATP = (6R)-5,10-methylenetetrahydrofolyl-(gamma-L-Glu)(n+1) + ADP + phosphate + H(+)</text>
        <dbReference type="Rhea" id="RHEA:51912"/>
        <dbReference type="Rhea" id="RHEA-COMP:13257"/>
        <dbReference type="Rhea" id="RHEA-COMP:13258"/>
        <dbReference type="ChEBI" id="CHEBI:15378"/>
        <dbReference type="ChEBI" id="CHEBI:29985"/>
        <dbReference type="ChEBI" id="CHEBI:30616"/>
        <dbReference type="ChEBI" id="CHEBI:43474"/>
        <dbReference type="ChEBI" id="CHEBI:136572"/>
        <dbReference type="ChEBI" id="CHEBI:456216"/>
        <dbReference type="EC" id="6.3.2.17"/>
    </reaction>
</comment>
<dbReference type="EC" id="6.3.2.17" evidence="8"/>
<dbReference type="InterPro" id="IPR036615">
    <property type="entry name" value="Mur_ligase_C_dom_sf"/>
</dbReference>
<dbReference type="InterPro" id="IPR013221">
    <property type="entry name" value="Mur_ligase_cen"/>
</dbReference>
<evidence type="ECO:0000259" key="24">
    <source>
        <dbReference type="Pfam" id="PF08245"/>
    </source>
</evidence>
<evidence type="ECO:0000256" key="18">
    <source>
        <dbReference type="ARBA" id="ARBA00032510"/>
    </source>
</evidence>
<dbReference type="NCBIfam" id="NF008101">
    <property type="entry name" value="PRK10846.1"/>
    <property type="match status" value="1"/>
</dbReference>
<dbReference type="UniPathway" id="UPA00077">
    <property type="reaction ID" value="UER00157"/>
</dbReference>
<keyword evidence="11" id="KW-0479">Metal-binding</keyword>
<dbReference type="eggNOG" id="COG0285">
    <property type="taxonomic scope" value="Bacteria"/>
</dbReference>
<dbReference type="EC" id="6.3.2.12" evidence="7"/>
<evidence type="ECO:0000256" key="8">
    <source>
        <dbReference type="ARBA" id="ARBA00013025"/>
    </source>
</evidence>
<dbReference type="InterPro" id="IPR001645">
    <property type="entry name" value="Folylpolyglutamate_synth"/>
</dbReference>
<dbReference type="FunFam" id="3.40.1190.10:FF:000004">
    <property type="entry name" value="Dihydrofolate synthase/folylpolyglutamate synthase"/>
    <property type="match status" value="1"/>
</dbReference>
<dbReference type="SUPFAM" id="SSF53623">
    <property type="entry name" value="MurD-like peptide ligases, catalytic domain"/>
    <property type="match status" value="1"/>
</dbReference>
<dbReference type="KEGG" id="tgr:Tgr7_1256"/>
<evidence type="ECO:0000256" key="14">
    <source>
        <dbReference type="ARBA" id="ARBA00022842"/>
    </source>
</evidence>
<protein>
    <recommendedName>
        <fullName evidence="9">Dihydrofolate synthase/folylpolyglutamate synthase</fullName>
        <ecNumber evidence="7">6.3.2.12</ecNumber>
        <ecNumber evidence="8">6.3.2.17</ecNumber>
    </recommendedName>
    <alternativeName>
        <fullName evidence="18">Folylpoly-gamma-glutamate synthetase-dihydrofolate synthetase</fullName>
    </alternativeName>
    <alternativeName>
        <fullName evidence="16">Folylpolyglutamate synthetase</fullName>
    </alternativeName>
    <alternativeName>
        <fullName evidence="17">Tetrahydrofolylpolyglutamate synthase</fullName>
    </alternativeName>
</protein>
<dbReference type="Gene3D" id="3.40.1190.10">
    <property type="entry name" value="Mur-like, catalytic domain"/>
    <property type="match status" value="1"/>
</dbReference>
<feature type="compositionally biased region" description="Basic and acidic residues" evidence="23">
    <location>
        <begin position="330"/>
        <end position="343"/>
    </location>
</feature>
<dbReference type="GO" id="GO:0046654">
    <property type="term" value="P:tetrahydrofolate biosynthetic process"/>
    <property type="evidence" value="ECO:0007669"/>
    <property type="project" value="UniProtKB-UniPathway"/>
</dbReference>
<dbReference type="AlphaFoldDB" id="B8GQE7"/>
<proteinExistence type="inferred from homology"/>
<evidence type="ECO:0000256" key="13">
    <source>
        <dbReference type="ARBA" id="ARBA00022840"/>
    </source>
</evidence>
<gene>
    <name evidence="25" type="ordered locus">Tgr7_1256</name>
</gene>
<name>B8GQE7_THISH</name>
<dbReference type="STRING" id="396588.Tgr7_1256"/>
<evidence type="ECO:0000256" key="19">
    <source>
        <dbReference type="ARBA" id="ARBA00047493"/>
    </source>
</evidence>
<comment type="pathway">
    <text evidence="3">Cofactor biosynthesis; tetrahydrofolate biosynthesis; 7,8-dihydrofolate from 2-amino-4-hydroxy-6-hydroxymethyl-7,8-dihydropteridine diphosphate and 4-aminobenzoate: step 2/2.</text>
</comment>
<dbReference type="GO" id="GO:0005737">
    <property type="term" value="C:cytoplasm"/>
    <property type="evidence" value="ECO:0007669"/>
    <property type="project" value="TreeGrafter"/>
</dbReference>
<comment type="catalytic activity">
    <reaction evidence="20">
        <text>10-formyltetrahydrofolyl-(gamma-L-Glu)(n) + L-glutamate + ATP = 10-formyltetrahydrofolyl-(gamma-L-Glu)(n+1) + ADP + phosphate + H(+)</text>
        <dbReference type="Rhea" id="RHEA:51904"/>
        <dbReference type="Rhea" id="RHEA-COMP:13088"/>
        <dbReference type="Rhea" id="RHEA-COMP:14300"/>
        <dbReference type="ChEBI" id="CHEBI:15378"/>
        <dbReference type="ChEBI" id="CHEBI:29985"/>
        <dbReference type="ChEBI" id="CHEBI:30616"/>
        <dbReference type="ChEBI" id="CHEBI:43474"/>
        <dbReference type="ChEBI" id="CHEBI:134413"/>
        <dbReference type="ChEBI" id="CHEBI:456216"/>
        <dbReference type="EC" id="6.3.2.17"/>
    </reaction>
</comment>
<comment type="function">
    <text evidence="2">Functions in two distinct reactions of the de novo folate biosynthetic pathway. Catalyzes the addition of a glutamate residue to dihydropteroate (7,8-dihydropteroate or H2Pte) to form dihydrofolate (7,8-dihydrofolate monoglutamate or H2Pte-Glu). Also catalyzes successive additions of L-glutamate to tetrahydrofolate or 10-formyltetrahydrofolate or 5,10-methylenetetrahydrofolate, leading to folylpolyglutamate derivatives.</text>
</comment>
<comment type="similarity">
    <text evidence="5">Belongs to the folylpolyglutamate synthase family.</text>
</comment>
<keyword evidence="13" id="KW-0067">ATP-binding</keyword>
<sequence length="386" mass="40171">MRFDTLDQWLAWQETLHPRAIDLGLERVARVAARLDLLTPACPVITVAGTNGKGSTVAMLEAIYRAAGYRVCAYTSPHLLRYNERIRIHGSLADDASLCRAFAAVDAARGEDTLSYFEFGTLAALWLFREAGADILVLEVGLGGRLDAVNIVDPDVSVVTSVGIDHEQWLGPDRESIGAEKAGIFRAQRPAVCGDPTPPASIAGTAARLGAKLYAAGQAFSWSVDASGDHWQWRGPGDVVLDDLPPPALPGAIQFNNAATALTAVTLLAPRCPVPREAICRGLASVSLPGRFQRLRSDPAVILDVAHNPQGAEVLAQNPGGPSRAGAHAGGDRHDGGQGRADGDPPPGSPGGPLVFGRPAGASPGHGCGVPVRPSAGSRRGGGELS</sequence>
<dbReference type="GO" id="GO:0008841">
    <property type="term" value="F:dihydrofolate synthase activity"/>
    <property type="evidence" value="ECO:0007669"/>
    <property type="project" value="UniProtKB-EC"/>
</dbReference>
<dbReference type="GO" id="GO:0046656">
    <property type="term" value="P:folic acid biosynthetic process"/>
    <property type="evidence" value="ECO:0007669"/>
    <property type="project" value="UniProtKB-KW"/>
</dbReference>
<keyword evidence="12" id="KW-0547">Nucleotide-binding</keyword>
<keyword evidence="26" id="KW-1185">Reference proteome</keyword>
<evidence type="ECO:0000256" key="16">
    <source>
        <dbReference type="ARBA" id="ARBA00030048"/>
    </source>
</evidence>
<evidence type="ECO:0000256" key="23">
    <source>
        <dbReference type="SAM" id="MobiDB-lite"/>
    </source>
</evidence>
<dbReference type="Pfam" id="PF08245">
    <property type="entry name" value="Mur_ligase_M"/>
    <property type="match status" value="1"/>
</dbReference>
<dbReference type="Gene3D" id="3.90.190.20">
    <property type="entry name" value="Mur ligase, C-terminal domain"/>
    <property type="match status" value="1"/>
</dbReference>
<keyword evidence="15" id="KW-0289">Folate biosynthesis</keyword>
<comment type="catalytic activity">
    <reaction evidence="19">
        <text>(6S)-5,6,7,8-tetrahydrofolyl-(gamma-L-Glu)(n) + L-glutamate + ATP = (6S)-5,6,7,8-tetrahydrofolyl-(gamma-L-Glu)(n+1) + ADP + phosphate + H(+)</text>
        <dbReference type="Rhea" id="RHEA:10580"/>
        <dbReference type="Rhea" id="RHEA-COMP:14738"/>
        <dbReference type="Rhea" id="RHEA-COMP:14740"/>
        <dbReference type="ChEBI" id="CHEBI:15378"/>
        <dbReference type="ChEBI" id="CHEBI:29985"/>
        <dbReference type="ChEBI" id="CHEBI:30616"/>
        <dbReference type="ChEBI" id="CHEBI:43474"/>
        <dbReference type="ChEBI" id="CHEBI:141005"/>
        <dbReference type="ChEBI" id="CHEBI:456216"/>
        <dbReference type="EC" id="6.3.2.17"/>
    </reaction>
</comment>
<feature type="region of interest" description="Disordered" evidence="23">
    <location>
        <begin position="312"/>
        <end position="386"/>
    </location>
</feature>
<evidence type="ECO:0000256" key="15">
    <source>
        <dbReference type="ARBA" id="ARBA00022909"/>
    </source>
</evidence>
<evidence type="ECO:0000256" key="12">
    <source>
        <dbReference type="ARBA" id="ARBA00022741"/>
    </source>
</evidence>
<comment type="pathway">
    <text evidence="4">Cofactor biosynthesis; tetrahydrofolylpolyglutamate biosynthesis.</text>
</comment>